<dbReference type="KEGG" id="hbh:E4T21_02110"/>
<evidence type="ECO:0000313" key="5">
    <source>
        <dbReference type="Proteomes" id="UP000324285"/>
    </source>
</evidence>
<dbReference type="Pfam" id="PF22783">
    <property type="entry name" value="BapA_N"/>
    <property type="match status" value="1"/>
</dbReference>
<dbReference type="AlphaFoldDB" id="A0A856QKQ2"/>
<evidence type="ECO:0000313" key="4">
    <source>
        <dbReference type="EMBL" id="QEM80486.2"/>
    </source>
</evidence>
<proteinExistence type="predicted"/>
<evidence type="ECO:0000259" key="2">
    <source>
        <dbReference type="Pfam" id="PF19077"/>
    </source>
</evidence>
<dbReference type="NCBIfam" id="NF012196">
    <property type="entry name" value="Ig_like_ice"/>
    <property type="match status" value="4"/>
</dbReference>
<feature type="domain" description="Bacterial Ig-like" evidence="2">
    <location>
        <begin position="989"/>
        <end position="1044"/>
    </location>
</feature>
<dbReference type="EMBL" id="CP038437">
    <property type="protein sequence ID" value="QEM80486.2"/>
    <property type="molecule type" value="Genomic_DNA"/>
</dbReference>
<dbReference type="InterPro" id="IPR048051">
    <property type="entry name" value="BapA-like_prefix-like"/>
</dbReference>
<feature type="region of interest" description="Disordered" evidence="1">
    <location>
        <begin position="129"/>
        <end position="150"/>
    </location>
</feature>
<sequence>METLIKLITIANQDRQQVFSTSDTVVVQLAEPSVVLLQEPISDAMRFERMDNDLLVYNDSRTIQLSQFFAQDSVGNLGELVAGEAGQGASRVTFNNLSEAPAPGEAVELVAQVAPISLDGTVIVRDTTVDLETSEPPVPSDSGDDTANEPTVTIMTPVSDDDVISAAEYGQSLSITGTSTGLAKGDIVTVVIDGNEYLAGVQADGSWSVVLLPEVTQQLSAGIVDITATAETASGDIVEDSHSIFVIIGSVQVTIDPIGSDGQLNTTEITSPLMVTGSATNAPNGGTVVLELLDREYIGQIDENGNWSVELPTSLWDRLADGEIHVTATVTNVEGNTGQAETDIELDTVIPTVTINEVAEDNVVNAVEHGLALEVTGSTTGLEGGEVITVELNGESYTTVVNSAGNWSVVVRASDVEALADGDNTLNASVTTAAGNTGSGSHTFNVNTFTPTLTIDTPVAGDDIINRLELGYPLEISGTTTGQNEGDVVTIEFNGRIFTTNVEADGSWYTGIYSSDIGDLSDGLHVISASVENAVGNRAEESHAVIVDSTVKVIDVDIDTIAGDDSINATEAAADMTITGMAKGADAGDFVIVDIGGNKYYATVAEDGRWSTNVPASTWDSIADGSVEVTASITTDNSAGSETREVILDTVAPTLTINAIAEDDIVNAIEHELALEIGGTAGGLVGGEVVSVVLNGKVYTTAVTEEGTWELNVGAKDVMALSDGDYTVTASVSDAAGNEANAEHDFTVVAGGDNLLTLTITTPVAGDDVISSDERGEDLSISGVSTGLTEGSEVVVNLDGEAYTTAVAADGSWSLVVPADVVLAMANGVAVIEASAEDSIGNRAEDIHYVVVQPIVKIISIDPIAEDNIVNADEATQDTTITGTVTHATEGDAVTVSIGDTEYAGVIAADGSWSVDVPADAWAGIAEGTVPVVVSLDDGTELNQDVLLDTVAPEVTIDAIAADDIINAAEHGDGLTVTGSATGLAGGEQVNVNINGKDYTATAAADGSWKLDVPVEDVAALADGDYTVTATVVDTAGNEGSAQRDFSVVASADSLPTVSIDTIAGDDIVNAAEHAQALTVTGTTTNLAEGDEVRVELNGQTYSATVATDGSWSLDVPVENVAALADGDYTVIATVTDATRDFSNARVLQLVSGCGVCGRCRTGGWRLHRDCHGDRCRGQRR</sequence>
<dbReference type="InterPro" id="IPR049826">
    <property type="entry name" value="Ig-like_ice"/>
</dbReference>
<name>A0A856QKQ2_9GAMM</name>
<evidence type="ECO:0000256" key="1">
    <source>
        <dbReference type="SAM" id="MobiDB-lite"/>
    </source>
</evidence>
<dbReference type="InterPro" id="IPR013783">
    <property type="entry name" value="Ig-like_fold"/>
</dbReference>
<dbReference type="NCBIfam" id="NF033510">
    <property type="entry name" value="Ca_tandemer"/>
    <property type="match status" value="10"/>
</dbReference>
<reference evidence="4" key="1">
    <citation type="submission" date="2021-02" db="EMBL/GenBank/DDBJ databases">
        <title>Strain Y2R2, a novel species of the genus Halomonas.</title>
        <authorList>
            <person name="Huang H."/>
        </authorList>
    </citation>
    <scope>NUCLEOTIDE SEQUENCE</scope>
    <source>
        <strain evidence="4">Y2R2</strain>
    </source>
</reference>
<organism evidence="4 5">
    <name type="scientific">Halomonas binhaiensis</name>
    <dbReference type="NCBI Taxonomy" id="2562282"/>
    <lineage>
        <taxon>Bacteria</taxon>
        <taxon>Pseudomonadati</taxon>
        <taxon>Pseudomonadota</taxon>
        <taxon>Gammaproteobacteria</taxon>
        <taxon>Oceanospirillales</taxon>
        <taxon>Halomonadaceae</taxon>
        <taxon>Halomonas</taxon>
    </lineage>
</organism>
<dbReference type="InterPro" id="IPR044016">
    <property type="entry name" value="Big_13"/>
</dbReference>
<dbReference type="Pfam" id="PF19077">
    <property type="entry name" value="Big_13"/>
    <property type="match status" value="2"/>
</dbReference>
<gene>
    <name evidence="4" type="ORF">E4T21_02110</name>
</gene>
<dbReference type="Gene3D" id="2.60.40.10">
    <property type="entry name" value="Immunoglobulins"/>
    <property type="match status" value="10"/>
</dbReference>
<evidence type="ECO:0000259" key="3">
    <source>
        <dbReference type="Pfam" id="PF22783"/>
    </source>
</evidence>
<feature type="domain" description="Biofilm-associated protein BapA-like prefix-like" evidence="3">
    <location>
        <begin position="8"/>
        <end position="96"/>
    </location>
</feature>
<protein>
    <submittedName>
        <fullName evidence="4">Ig-like domain-containing protein</fullName>
    </submittedName>
</protein>
<dbReference type="RefSeq" id="WP_205423442.1">
    <property type="nucleotide sequence ID" value="NZ_CP038437.2"/>
</dbReference>
<feature type="domain" description="Bacterial Ig-like" evidence="2">
    <location>
        <begin position="688"/>
        <end position="748"/>
    </location>
</feature>
<accession>A0A856QKQ2</accession>
<dbReference type="Proteomes" id="UP000324285">
    <property type="component" value="Chromosome"/>
</dbReference>
<keyword evidence="5" id="KW-1185">Reference proteome</keyword>